<feature type="domain" description="SLH" evidence="3">
    <location>
        <begin position="2551"/>
        <end position="2609"/>
    </location>
</feature>
<feature type="domain" description="SLH" evidence="3">
    <location>
        <begin position="2487"/>
        <end position="2550"/>
    </location>
</feature>
<dbReference type="Pfam" id="PF09479">
    <property type="entry name" value="Flg_new"/>
    <property type="match status" value="2"/>
</dbReference>
<protein>
    <recommendedName>
        <fullName evidence="3">SLH domain-containing protein</fullName>
    </recommendedName>
</protein>
<sequence length="2655" mass="301097">MKLNRRCLAFFMALLILLTSFPANIFAYSGEPNFKIDDYDNIKNDKVHYINNEDVEVKEFDKDPTNKDEANNQIADPPVDEKYTLQVDYYIDANGFKIPKFQPYIASVFKNGKMDIDKTVDLPIIDGYTAPTPRYTFSRAEVANFKDYTNGYVYTPKETEVKVVHLFQSLTDPEAFEKKKETINNAKVGTKFPFYALKKSETPGFSPEFSSLQVQVPESTKDFQVVFRYLRDANTVTYNTSEGATKIRAKKLYYEQNIPNVIEPKKEGATFLHWIANRDLLKNDGSTVKKGERIRNEDIENLKMPSEDLEFKAIWKENTEADYTILFYTEKSDYDPSAPFKERYDYVGSKKISKGEVGTSPDLSKVTPDGIKFPDIDKEVTSNPNELAKYYHRNENLIKEKNAGEDGNQKLISSTGKTAFSIYYDREVYELVFEKAKVIQAKDTFDPIITKDGVRYDAKTNPYTIKARFNQSLAAAWPRDSEIEGWTRNYSGQGWLINYGRFIYRDTPPYRLSASDFINAVNQEGKSFLSRTDVNIGPRQISLGIAQGRVSNNHPVHVDFFKEDFDGVSKLDSSMYYWKSDTKNSSYKFPLPELKGFEGAYDEKAQRVYRKTDSFWETINNGRPDGQVQYVDRLGGQRASNNGYLKLEYTRNKYDLTLHPTKGNATTMQVPYDKPLKDLDLDTKYVPERPQGIPDTYEFKGWALDPVGQNLVKDSAQTMPNYKYDLYDHWAEKDIKWKVTLDPNGGKLKGSSEKVIETVNNGAKISLQSKPTKEGSTFAGWELVLFKRDEKGQLILDGSGSPTIDTSYFDKYHVPIRYAEDNPVAEDIYLKAMWVATNRTYATAYHHFYDLQDNEILDKKKEIKLENLIIGEYAAAMAQFTGEDWLLRDDIPNNEYYQTKIIDENPENNKFDFHYRPFRTRQYNINYIDQNDKNIVPPEKIENGKKDYDAVSYRNIPGYKLTSAPNVELSFELNEKGELTNIKGYGDGDVITNKDSVSFKYEDIRVLKRKSKEAVTPDGYHRIIFRADEGGNISLGDKDQGVKEIIYDVIDGLEFKKLPKVNAFADDSGNYEFDEWNDERFLNDNTPIREDHIFTAKFVLKSSGNEKIVPKGSTPTAKDLLTNYEELEKAGAKFSFEPIDTSTTGEKTVNVTIHYPSGKTGTVTAKIKVVPIVEEVTDPNEEVPDYYTRVVFDATEDGKLNGTDKTTRVYNVYKGTNWKRTKYEGLSIPSAAYKDGTKSFDKWNTLPEDNFEVKEPFTIKASYADVKTIIPYDPSDPMGRPDERYVRLTFEGTKGINLSDVKSYYIKKDAGITLGDASIIKPIGNPEIGYAFNGWDKDDTTPINTDIVVKAKAVELEDVIEVKDGVSSPEGYVTVKFISGENGVVVEKSYYVNPNKYVTLTPPTDGEINPDTGYEFSAWDRDVTHNQQYKVDTDIKAVFSPTGAISTTPVDGYSKITFEIEGEGGSIVGQNTVYVDPNRRITLKGPKLDVEVGYYFDSWDPPINQTTFSEDTTIKGRFKAYDDIIPEKTDDESTNSKPEGYVEVILNNGDDGYIKDDLNTIFYVNPKKNKTLGDILSKFADTDVIAFTGYKFDGWDKEASEKIDGSEMTIYVTAEYTPLKNVIPEKDESGNLNKIPKGYVKVVFDTTDKGSIKDSADTIKNVYVNPTVPVKLYDFKPNIDAKTGYEFVGWTEIINYSVLYSGGEVITARYNELENVLTEEKPGYIKVTLDSGEGGNFKEGATTTYWVKPKVDVTIPQTEVIEKTGKKFKSWDKPLTMNISDGKEVTITATYDDIDPILPAEGEKPKGYVTVEFITDGNGKLSGTTKYYVNPKADVDLTNKAEGLGFEPAIGYEKGTWEGSMTGPFVEGMKIKHIFNKLKDVYTADESTDKPKGYVTVLFITDGNGTLSGTTKYYVNPNAGVKLGTRVTVPKYTPNQNYVFDTWRETLDMDSEITGDKTYVATFKTDKVTLTYVADKDNPQGVSGDVPVKTDADINQTIRIANEGNLNKPKARFVGWKIGDVVYQPGDEFTITKNEIAYAQWDETMSEVSFEFISQDDRPLPQEVIEQKPINIEKNIGEEFTPQYKFNEVKITDANDQGVWKFVSWSPESLSIDKDKAKNVFTGTWEFVPRGKVNYVFDYVFKNGEEEVLKPEAISADLVDSIEKYEDETLDMPNYIGEYPDTVDDVPGVWKFAGFTKSSEQAGEVHFIGTWKFISNEKVLVRYEYKFVDEDGEEIERPADFTQTPPEGKEIYKSQNAEVPTTPVANTEEKTDFATYTFLGWEPAYEQEDVQSDVTFAGTWKVVKFDNIKYDAKASMITKNYGENTTPEEIANSIELVGYKGDRSAVKFEISDETTIPNGNQAGSFVVGVDVTYPDGTSDKVYVRILVKDPIKPHEPEPSYPDEPYYPSEPYIPWRPTWHEPTQRTVAPLTPIAPKVEVSKAEPRVERHEAYISGYPDGTVRPDGEITRAEVAAIFARLAEKNTQGAFVDKFSDVKQGDWFTESIMKLTSKDIIKGYPDGTFKPNNSITRAEFAAIASKYINDKKLATESFVDVPSNHWARDVISQVKAQGWITGYSDGTFKPDAPITRAEAVSIVNRMFDRQADRAFVDEKSFELRKFKDLSTSHWAYYDIYEATNTHYYEKDDHGVERWNKIAN</sequence>
<dbReference type="EMBL" id="JABDSR010000002">
    <property type="protein sequence ID" value="NMW84422.1"/>
    <property type="molecule type" value="Genomic_DNA"/>
</dbReference>
<name>A0A848RJC5_9FIRM</name>
<evidence type="ECO:0000313" key="5">
    <source>
        <dbReference type="Proteomes" id="UP000568273"/>
    </source>
</evidence>
<dbReference type="RefSeq" id="WP_169968053.1">
    <property type="nucleotide sequence ID" value="NZ_JABDSR010000002.1"/>
</dbReference>
<evidence type="ECO:0000313" key="4">
    <source>
        <dbReference type="EMBL" id="NMW84422.1"/>
    </source>
</evidence>
<evidence type="ECO:0000256" key="2">
    <source>
        <dbReference type="SAM" id="SignalP"/>
    </source>
</evidence>
<comment type="subcellular location">
    <subcellularLocation>
        <location evidence="1">Cell envelope</location>
    </subcellularLocation>
</comment>
<feature type="chain" id="PRO_5039438185" description="SLH domain-containing protein" evidence="2">
    <location>
        <begin position="26"/>
        <end position="2655"/>
    </location>
</feature>
<dbReference type="InterPro" id="IPR051465">
    <property type="entry name" value="Cell_Envelope_Struct_Comp"/>
</dbReference>
<keyword evidence="5" id="KW-1185">Reference proteome</keyword>
<dbReference type="InterPro" id="IPR059115">
    <property type="entry name" value="Rib"/>
</dbReference>
<dbReference type="InterPro" id="IPR001119">
    <property type="entry name" value="SLH_dom"/>
</dbReference>
<dbReference type="InterPro" id="IPR013378">
    <property type="entry name" value="InlB-like_B-rpt"/>
</dbReference>
<evidence type="ECO:0000256" key="1">
    <source>
        <dbReference type="ARBA" id="ARBA00004196"/>
    </source>
</evidence>
<feature type="domain" description="SLH" evidence="3">
    <location>
        <begin position="2419"/>
        <end position="2485"/>
    </location>
</feature>
<dbReference type="Gene3D" id="2.60.40.4270">
    <property type="entry name" value="Listeria-Bacteroides repeat domain"/>
    <property type="match status" value="1"/>
</dbReference>
<dbReference type="PANTHER" id="PTHR43308:SF5">
    <property type="entry name" value="S-LAYER PROTEIN _ PEPTIDOGLYCAN ENDO-BETA-N-ACETYLGLUCOSAMINIDASE"/>
    <property type="match status" value="1"/>
</dbReference>
<comment type="caution">
    <text evidence="4">The sequence shown here is derived from an EMBL/GenBank/DDBJ whole genome shotgun (WGS) entry which is preliminary data.</text>
</comment>
<dbReference type="Pfam" id="PF08428">
    <property type="entry name" value="Rib"/>
    <property type="match status" value="2"/>
</dbReference>
<dbReference type="PROSITE" id="PS51272">
    <property type="entry name" value="SLH"/>
    <property type="match status" value="3"/>
</dbReference>
<accession>A0A848RJC5</accession>
<reference evidence="4" key="1">
    <citation type="submission" date="2020-04" db="EMBL/GenBank/DDBJ databases">
        <title>Peptoniphilus sp. nov. isolated from swine feces.</title>
        <authorList>
            <person name="Ryu S.W."/>
        </authorList>
    </citation>
    <scope>NUCLEOTIDE SEQUENCE [LARGE SCALE GENOMIC DNA]</scope>
    <source>
        <strain evidence="4">AGMB00490</strain>
    </source>
</reference>
<dbReference type="PANTHER" id="PTHR43308">
    <property type="entry name" value="OUTER MEMBRANE PROTEIN ALPHA-RELATED"/>
    <property type="match status" value="1"/>
</dbReference>
<keyword evidence="2" id="KW-0732">Signal</keyword>
<gene>
    <name evidence="4" type="ORF">HKO22_01525</name>
</gene>
<organism evidence="4 5">
    <name type="scientific">Peptoniphilus faecalis</name>
    <dbReference type="NCBI Taxonomy" id="2731255"/>
    <lineage>
        <taxon>Bacteria</taxon>
        <taxon>Bacillati</taxon>
        <taxon>Bacillota</taxon>
        <taxon>Tissierellia</taxon>
        <taxon>Tissierellales</taxon>
        <taxon>Peptoniphilaceae</taxon>
        <taxon>Peptoniphilus</taxon>
    </lineage>
</organism>
<evidence type="ECO:0000259" key="3">
    <source>
        <dbReference type="PROSITE" id="PS51272"/>
    </source>
</evidence>
<feature type="signal peptide" evidence="2">
    <location>
        <begin position="1"/>
        <end position="25"/>
    </location>
</feature>
<dbReference type="Proteomes" id="UP000568273">
    <property type="component" value="Unassembled WGS sequence"/>
</dbReference>
<dbReference type="Pfam" id="PF00395">
    <property type="entry name" value="SLH"/>
    <property type="match status" value="3"/>
</dbReference>
<dbReference type="InterPro" id="IPR042229">
    <property type="entry name" value="Listeria/Bacterioides_rpt_sf"/>
</dbReference>
<proteinExistence type="predicted"/>
<dbReference type="GO" id="GO:0030313">
    <property type="term" value="C:cell envelope"/>
    <property type="evidence" value="ECO:0007669"/>
    <property type="project" value="UniProtKB-SubCell"/>
</dbReference>